<evidence type="ECO:0000256" key="1">
    <source>
        <dbReference type="SAM" id="Phobius"/>
    </source>
</evidence>
<evidence type="ECO:0000313" key="2">
    <source>
        <dbReference type="EMBL" id="VCW76783.1"/>
    </source>
</evidence>
<keyword evidence="3" id="KW-1185">Reference proteome</keyword>
<accession>A0A9X9LMA7</accession>
<keyword evidence="1" id="KW-0472">Membrane</keyword>
<comment type="caution">
    <text evidence="2">The sequence shown here is derived from an EMBL/GenBank/DDBJ whole genome shotgun (WGS) entry which is preliminary data.</text>
</comment>
<reference evidence="2 3" key="1">
    <citation type="submission" date="2018-10" db="EMBL/GenBank/DDBJ databases">
        <authorList>
            <person name="Ekblom R."/>
            <person name="Jareborg N."/>
        </authorList>
    </citation>
    <scope>NUCLEOTIDE SEQUENCE [LARGE SCALE GENOMIC DNA]</scope>
    <source>
        <tissue evidence="2">Muscle</tissue>
    </source>
</reference>
<organism evidence="2 3">
    <name type="scientific">Gulo gulo</name>
    <name type="common">Wolverine</name>
    <name type="synonym">Gluton</name>
    <dbReference type="NCBI Taxonomy" id="48420"/>
    <lineage>
        <taxon>Eukaryota</taxon>
        <taxon>Metazoa</taxon>
        <taxon>Chordata</taxon>
        <taxon>Craniata</taxon>
        <taxon>Vertebrata</taxon>
        <taxon>Euteleostomi</taxon>
        <taxon>Mammalia</taxon>
        <taxon>Eutheria</taxon>
        <taxon>Laurasiatheria</taxon>
        <taxon>Carnivora</taxon>
        <taxon>Caniformia</taxon>
        <taxon>Musteloidea</taxon>
        <taxon>Mustelidae</taxon>
        <taxon>Guloninae</taxon>
        <taxon>Gulo</taxon>
    </lineage>
</organism>
<sequence>MGSHSPWTLVASFTALRTSTRNLPPDVLCARSLSCQPQARRKLSGLWLWIAISTFIATVVRTVVVSCPKETTKAATLWMDTSSVRPATLPASGCSPPRPAPTSKYSRLLSCLVGGAEKKEAQDKDKKWENTGKAIKLWDGLCSSSNINLSLEAHR</sequence>
<keyword evidence="1" id="KW-1133">Transmembrane helix</keyword>
<feature type="transmembrane region" description="Helical" evidence="1">
    <location>
        <begin position="46"/>
        <end position="64"/>
    </location>
</feature>
<gene>
    <name evidence="2" type="ORF">BN2614_LOCUS1</name>
</gene>
<name>A0A9X9LMA7_GULGU</name>
<keyword evidence="1" id="KW-0812">Transmembrane</keyword>
<proteinExistence type="predicted"/>
<dbReference type="EMBL" id="CYRY02007900">
    <property type="protein sequence ID" value="VCW76783.1"/>
    <property type="molecule type" value="Genomic_DNA"/>
</dbReference>
<protein>
    <submittedName>
        <fullName evidence="2">Uncharacterized protein</fullName>
    </submittedName>
</protein>
<evidence type="ECO:0000313" key="3">
    <source>
        <dbReference type="Proteomes" id="UP000269945"/>
    </source>
</evidence>
<dbReference type="Proteomes" id="UP000269945">
    <property type="component" value="Unassembled WGS sequence"/>
</dbReference>
<dbReference type="AlphaFoldDB" id="A0A9X9LMA7"/>